<feature type="transmembrane region" description="Helical" evidence="5">
    <location>
        <begin position="427"/>
        <end position="449"/>
    </location>
</feature>
<feature type="transmembrane region" description="Helical" evidence="5">
    <location>
        <begin position="303"/>
        <end position="331"/>
    </location>
</feature>
<feature type="transmembrane region" description="Helical" evidence="5">
    <location>
        <begin position="157"/>
        <end position="178"/>
    </location>
</feature>
<feature type="domain" description="ABC transmembrane type-1" evidence="6">
    <location>
        <begin position="77"/>
        <end position="274"/>
    </location>
</feature>
<keyword evidence="4 5" id="KW-0472">Membrane</keyword>
<accession>A0ABU0WHU4</accession>
<evidence type="ECO:0000256" key="3">
    <source>
        <dbReference type="ARBA" id="ARBA00022989"/>
    </source>
</evidence>
<dbReference type="RefSeq" id="WP_306706730.1">
    <property type="nucleotide sequence ID" value="NZ_JAUJFI010000053.1"/>
</dbReference>
<comment type="similarity">
    <text evidence="5">Belongs to the binding-protein-dependent transport system permease family.</text>
</comment>
<dbReference type="Pfam" id="PF00528">
    <property type="entry name" value="BPD_transp_1"/>
    <property type="match status" value="2"/>
</dbReference>
<feature type="transmembrane region" description="Helical" evidence="5">
    <location>
        <begin position="115"/>
        <end position="137"/>
    </location>
</feature>
<evidence type="ECO:0000256" key="1">
    <source>
        <dbReference type="ARBA" id="ARBA00004651"/>
    </source>
</evidence>
<dbReference type="InterPro" id="IPR035906">
    <property type="entry name" value="MetI-like_sf"/>
</dbReference>
<feature type="transmembrane region" description="Helical" evidence="5">
    <location>
        <begin position="199"/>
        <end position="223"/>
    </location>
</feature>
<dbReference type="InterPro" id="IPR017664">
    <property type="entry name" value="AminoethylPonate_ABC_perm-1"/>
</dbReference>
<feature type="transmembrane region" description="Helical" evidence="5">
    <location>
        <begin position="253"/>
        <end position="276"/>
    </location>
</feature>
<organism evidence="7 8">
    <name type="scientific">Azospirillum isscasi</name>
    <dbReference type="NCBI Taxonomy" id="3053926"/>
    <lineage>
        <taxon>Bacteria</taxon>
        <taxon>Pseudomonadati</taxon>
        <taxon>Pseudomonadota</taxon>
        <taxon>Alphaproteobacteria</taxon>
        <taxon>Rhodospirillales</taxon>
        <taxon>Azospirillaceae</taxon>
        <taxon>Azospirillum</taxon>
    </lineage>
</organism>
<sequence length="567" mass="60421">MSAVTLNAARPPARPVERGEARLLGGGLAAVAVLLLVFVVLPLGTLFLRSLYDRNDAFVGLANFAAFLNTPSLLTSVANSVTVALISTAITVTLAFAYAFAITRTRMPGKALFKLLAQIPILAPSLLPAIALVYLFGNKGFLRDLLMGHSIYGPIGIVMGEVFYTFPHAVMILTVALSGADARLYEAAEALGARPWRRFLTITLPGARYGLISALFVVFTLVVTDFGVPKVIGGSYNVLATDVYKQVVGQQNFGVGAVVGMVLLVPAVLAFAADWIGQRRQMALLSARSVPYRPRRRPLGDGLALAFCGLVAAVLAGMLGMAAFASLVTLWPYNLTLTLANYDFAAFDSAGWASYANSIRMAAWTAAAGTVLVFTGAWLVERSPAAPVLAGVVRLMAIVPLAVPGMVLGLAYIFFFNAPWNPLGGLYHGMAILVLSTVVHFYTVGHLTAATALKQLDREFEAVSASLKVPVWTTFWRVTVPLCLPAILDIAIYLFVNAMTTVSAVVFLYSPDTKPASVAVLNMDDAGEVAGAAAMAMMIVYTSAGVRVLHAVLSWALQRRTQAWRAR</sequence>
<gene>
    <name evidence="7" type="ORF">QSG27_12935</name>
</gene>
<evidence type="ECO:0000313" key="8">
    <source>
        <dbReference type="Proteomes" id="UP001227317"/>
    </source>
</evidence>
<feature type="transmembrane region" description="Helical" evidence="5">
    <location>
        <begin position="361"/>
        <end position="380"/>
    </location>
</feature>
<feature type="domain" description="ABC transmembrane type-1" evidence="6">
    <location>
        <begin position="355"/>
        <end position="550"/>
    </location>
</feature>
<dbReference type="PANTHER" id="PTHR43496:SF1">
    <property type="entry name" value="POLYGALACTURONAN_RHAMNOGALACTURONAN TRANSPORT SYSTEM PERMEASE PROTEIN YTEP"/>
    <property type="match status" value="1"/>
</dbReference>
<keyword evidence="8" id="KW-1185">Reference proteome</keyword>
<feature type="transmembrane region" description="Helical" evidence="5">
    <location>
        <begin position="392"/>
        <end position="415"/>
    </location>
</feature>
<dbReference type="EMBL" id="JAUJFI010000053">
    <property type="protein sequence ID" value="MDQ2103598.1"/>
    <property type="molecule type" value="Genomic_DNA"/>
</dbReference>
<comment type="subcellular location">
    <subcellularLocation>
        <location evidence="1 5">Cell membrane</location>
        <topology evidence="1 5">Multi-pass membrane protein</topology>
    </subcellularLocation>
</comment>
<keyword evidence="3 5" id="KW-1133">Transmembrane helix</keyword>
<dbReference type="Gene3D" id="1.10.3720.10">
    <property type="entry name" value="MetI-like"/>
    <property type="match status" value="2"/>
</dbReference>
<dbReference type="InterPro" id="IPR000515">
    <property type="entry name" value="MetI-like"/>
</dbReference>
<dbReference type="Proteomes" id="UP001227317">
    <property type="component" value="Unassembled WGS sequence"/>
</dbReference>
<evidence type="ECO:0000256" key="4">
    <source>
        <dbReference type="ARBA" id="ARBA00023136"/>
    </source>
</evidence>
<dbReference type="NCBIfam" id="TIGR03262">
    <property type="entry name" value="PhnU2"/>
    <property type="match status" value="1"/>
</dbReference>
<reference evidence="7 8" key="1">
    <citation type="submission" date="2023-06" db="EMBL/GenBank/DDBJ databases">
        <title>Azospirillum isscasensis sp.nov, a bacterium isolated from rhizosphere soil of rice.</title>
        <authorList>
            <person name="Wang H."/>
        </authorList>
    </citation>
    <scope>NUCLEOTIDE SEQUENCE [LARGE SCALE GENOMIC DNA]</scope>
    <source>
        <strain evidence="7 8">C340-1</strain>
    </source>
</reference>
<keyword evidence="2 5" id="KW-0812">Transmembrane</keyword>
<keyword evidence="5" id="KW-0813">Transport</keyword>
<dbReference type="CDD" id="cd06261">
    <property type="entry name" value="TM_PBP2"/>
    <property type="match status" value="2"/>
</dbReference>
<feature type="transmembrane region" description="Helical" evidence="5">
    <location>
        <begin position="486"/>
        <end position="509"/>
    </location>
</feature>
<dbReference type="PANTHER" id="PTHR43496">
    <property type="entry name" value="PROTEIN LPLB"/>
    <property type="match status" value="1"/>
</dbReference>
<protein>
    <submittedName>
        <fullName evidence="7">2-aminoethylphosphonate ABC transporter permease subunit</fullName>
    </submittedName>
</protein>
<evidence type="ECO:0000259" key="6">
    <source>
        <dbReference type="PROSITE" id="PS50928"/>
    </source>
</evidence>
<dbReference type="PROSITE" id="PS50928">
    <property type="entry name" value="ABC_TM1"/>
    <property type="match status" value="2"/>
</dbReference>
<dbReference type="SUPFAM" id="SSF161098">
    <property type="entry name" value="MetI-like"/>
    <property type="match status" value="2"/>
</dbReference>
<proteinExistence type="inferred from homology"/>
<comment type="caution">
    <text evidence="7">The sequence shown here is derived from an EMBL/GenBank/DDBJ whole genome shotgun (WGS) entry which is preliminary data.</text>
</comment>
<feature type="transmembrane region" description="Helical" evidence="5">
    <location>
        <begin position="529"/>
        <end position="557"/>
    </location>
</feature>
<evidence type="ECO:0000256" key="5">
    <source>
        <dbReference type="RuleBase" id="RU363032"/>
    </source>
</evidence>
<evidence type="ECO:0000256" key="2">
    <source>
        <dbReference type="ARBA" id="ARBA00022692"/>
    </source>
</evidence>
<feature type="transmembrane region" description="Helical" evidence="5">
    <location>
        <begin position="83"/>
        <end position="103"/>
    </location>
</feature>
<name>A0ABU0WHU4_9PROT</name>
<evidence type="ECO:0000313" key="7">
    <source>
        <dbReference type="EMBL" id="MDQ2103598.1"/>
    </source>
</evidence>
<feature type="transmembrane region" description="Helical" evidence="5">
    <location>
        <begin position="23"/>
        <end position="48"/>
    </location>
</feature>